<feature type="chain" id="PRO_5004217228" evidence="1">
    <location>
        <begin position="26"/>
        <end position="91"/>
    </location>
</feature>
<protein>
    <submittedName>
        <fullName evidence="2">Putative membrane protein</fullName>
    </submittedName>
</protein>
<evidence type="ECO:0000313" key="2">
    <source>
        <dbReference type="EMBL" id="CAI59991.1"/>
    </source>
</evidence>
<organism evidence="2">
    <name type="scientific">Streptomyces tenjimariensis</name>
    <dbReference type="NCBI Taxonomy" id="29308"/>
    <lineage>
        <taxon>Bacteria</taxon>
        <taxon>Bacillati</taxon>
        <taxon>Actinomycetota</taxon>
        <taxon>Actinomycetes</taxon>
        <taxon>Kitasatosporales</taxon>
        <taxon>Streptomycetaceae</taxon>
        <taxon>Streptomyces</taxon>
    </lineage>
</organism>
<dbReference type="EMBL" id="AJ845083">
    <property type="protein sequence ID" value="CAI59991.1"/>
    <property type="molecule type" value="Genomic_DNA"/>
</dbReference>
<name>Q2UZB3_9ACTN</name>
<feature type="signal peptide" evidence="1">
    <location>
        <begin position="1"/>
        <end position="25"/>
    </location>
</feature>
<keyword evidence="1" id="KW-0732">Signal</keyword>
<sequence>MKPTKVAAVVAGSVMALGAATPAFAADNVAPASLNGAVDALSARALPEAVPSDAVQQVTDHDLVSKVSDTAGGLNATEKAAPLLGGLPVGK</sequence>
<accession>Q2UZB3</accession>
<evidence type="ECO:0000256" key="1">
    <source>
        <dbReference type="SAM" id="SignalP"/>
    </source>
</evidence>
<dbReference type="AlphaFoldDB" id="Q2UZB3"/>
<reference evidence="2" key="1">
    <citation type="submission" date="2005-02" db="EMBL/GenBank/DDBJ databases">
        <title>Comparison of the gene clusters for the biosynthesis of aminoglycoside antibiotics gentamicin (Micromonospora echinospora DSM 43036), fortimicin (Micromonospora olivasterospora DSM 43868), kanamycin (Streptomyces kanamyceticus DSM 40500) and istamycin (Streptomyces tenjimariensis ATCC 31603).</title>
        <authorList>
            <person name="Aboshanab K.M."/>
            <person name="Schmidt-Beissner H."/>
            <person name="Wehmeier U.F."/>
            <person name="Welzel K."/>
            <person name="Vente A."/>
            <person name="Piepersberg W."/>
        </authorList>
    </citation>
    <scope>NUCLEOTIDE SEQUENCE</scope>
    <source>
        <strain evidence="2">ATCC 31603</strain>
    </source>
</reference>
<proteinExistence type="predicted"/>